<dbReference type="GO" id="GO:0032993">
    <property type="term" value="C:protein-DNA complex"/>
    <property type="evidence" value="ECO:0007669"/>
    <property type="project" value="TreeGrafter"/>
</dbReference>
<dbReference type="InterPro" id="IPR000847">
    <property type="entry name" value="LysR_HTH_N"/>
</dbReference>
<proteinExistence type="inferred from homology"/>
<keyword evidence="7" id="KW-1185">Reference proteome</keyword>
<organism evidence="6 7">
    <name type="scientific">Aliidongia dinghuensis</name>
    <dbReference type="NCBI Taxonomy" id="1867774"/>
    <lineage>
        <taxon>Bacteria</taxon>
        <taxon>Pseudomonadati</taxon>
        <taxon>Pseudomonadota</taxon>
        <taxon>Alphaproteobacteria</taxon>
        <taxon>Rhodospirillales</taxon>
        <taxon>Dongiaceae</taxon>
        <taxon>Aliidongia</taxon>
    </lineage>
</organism>
<dbReference type="Proteomes" id="UP000646365">
    <property type="component" value="Unassembled WGS sequence"/>
</dbReference>
<keyword evidence="3" id="KW-0238">DNA-binding</keyword>
<dbReference type="EMBL" id="BMJQ01000001">
    <property type="protein sequence ID" value="GGF00439.1"/>
    <property type="molecule type" value="Genomic_DNA"/>
</dbReference>
<evidence type="ECO:0000313" key="6">
    <source>
        <dbReference type="EMBL" id="GGF00439.1"/>
    </source>
</evidence>
<dbReference type="GO" id="GO:0003677">
    <property type="term" value="F:DNA binding"/>
    <property type="evidence" value="ECO:0007669"/>
    <property type="project" value="UniProtKB-KW"/>
</dbReference>
<dbReference type="SUPFAM" id="SSF46785">
    <property type="entry name" value="Winged helix' DNA-binding domain"/>
    <property type="match status" value="1"/>
</dbReference>
<dbReference type="Pfam" id="PF03466">
    <property type="entry name" value="LysR_substrate"/>
    <property type="match status" value="1"/>
</dbReference>
<sequence>MIPCMFELSQLRCFIAVAEEGHFGRAALRLHMTQPPLSRQIQILETTLGVSLINRSNRVVSLTPAGRSFLNDARRIIKLSEEARLSVRRIASGTAGALAIGFIPATSYELLPRLVSAAAVELPGIELVLKELVTADQLDGLSTRRLDVGILRLPVDQDRLETLRVSRDPMLLAVPEGHPFETEAEVPIERLQGQALVMYAPVESRYHHDLLSAAFRRAGILPNFVQYARETHTILALVGAGVGLAVVPESSVRLRPPNVHIRPLVGPTRLVSELSMVWLRDNDNPALPLFQQFVRRHIATA</sequence>
<dbReference type="FunFam" id="1.10.10.10:FF:000001">
    <property type="entry name" value="LysR family transcriptional regulator"/>
    <property type="match status" value="1"/>
</dbReference>
<accession>A0A8J3E2Q3</accession>
<evidence type="ECO:0000259" key="5">
    <source>
        <dbReference type="PROSITE" id="PS50931"/>
    </source>
</evidence>
<dbReference type="PANTHER" id="PTHR30346:SF0">
    <property type="entry name" value="HCA OPERON TRANSCRIPTIONAL ACTIVATOR HCAR"/>
    <property type="match status" value="1"/>
</dbReference>
<evidence type="ECO:0000313" key="7">
    <source>
        <dbReference type="Proteomes" id="UP000646365"/>
    </source>
</evidence>
<comment type="similarity">
    <text evidence="1">Belongs to the LysR transcriptional regulatory family.</text>
</comment>
<dbReference type="PRINTS" id="PR00039">
    <property type="entry name" value="HTHLYSR"/>
</dbReference>
<dbReference type="AlphaFoldDB" id="A0A8J3E2Q3"/>
<keyword evidence="2" id="KW-0805">Transcription regulation</keyword>
<evidence type="ECO:0000256" key="4">
    <source>
        <dbReference type="ARBA" id="ARBA00023163"/>
    </source>
</evidence>
<evidence type="ECO:0000256" key="3">
    <source>
        <dbReference type="ARBA" id="ARBA00023125"/>
    </source>
</evidence>
<comment type="caution">
    <text evidence="6">The sequence shown here is derived from an EMBL/GenBank/DDBJ whole genome shotgun (WGS) entry which is preliminary data.</text>
</comment>
<reference evidence="6" key="2">
    <citation type="submission" date="2020-09" db="EMBL/GenBank/DDBJ databases">
        <authorList>
            <person name="Sun Q."/>
            <person name="Zhou Y."/>
        </authorList>
    </citation>
    <scope>NUCLEOTIDE SEQUENCE</scope>
    <source>
        <strain evidence="6">CGMCC 1.15725</strain>
    </source>
</reference>
<protein>
    <submittedName>
        <fullName evidence="6">Transcriptional regulator</fullName>
    </submittedName>
</protein>
<feature type="domain" description="HTH lysR-type" evidence="5">
    <location>
        <begin position="6"/>
        <end position="63"/>
    </location>
</feature>
<dbReference type="Gene3D" id="3.40.190.10">
    <property type="entry name" value="Periplasmic binding protein-like II"/>
    <property type="match status" value="2"/>
</dbReference>
<keyword evidence="4" id="KW-0804">Transcription</keyword>
<dbReference type="GO" id="GO:0003700">
    <property type="term" value="F:DNA-binding transcription factor activity"/>
    <property type="evidence" value="ECO:0007669"/>
    <property type="project" value="InterPro"/>
</dbReference>
<dbReference type="InterPro" id="IPR005119">
    <property type="entry name" value="LysR_subst-bd"/>
</dbReference>
<reference evidence="6" key="1">
    <citation type="journal article" date="2014" name="Int. J. Syst. Evol. Microbiol.">
        <title>Complete genome sequence of Corynebacterium casei LMG S-19264T (=DSM 44701T), isolated from a smear-ripened cheese.</title>
        <authorList>
            <consortium name="US DOE Joint Genome Institute (JGI-PGF)"/>
            <person name="Walter F."/>
            <person name="Albersmeier A."/>
            <person name="Kalinowski J."/>
            <person name="Ruckert C."/>
        </authorList>
    </citation>
    <scope>NUCLEOTIDE SEQUENCE</scope>
    <source>
        <strain evidence="6">CGMCC 1.15725</strain>
    </source>
</reference>
<gene>
    <name evidence="6" type="ORF">GCM10011611_02560</name>
</gene>
<name>A0A8J3E2Q3_9PROT</name>
<evidence type="ECO:0000256" key="1">
    <source>
        <dbReference type="ARBA" id="ARBA00009437"/>
    </source>
</evidence>
<dbReference type="InterPro" id="IPR036388">
    <property type="entry name" value="WH-like_DNA-bd_sf"/>
</dbReference>
<dbReference type="InterPro" id="IPR036390">
    <property type="entry name" value="WH_DNA-bd_sf"/>
</dbReference>
<dbReference type="SUPFAM" id="SSF53850">
    <property type="entry name" value="Periplasmic binding protein-like II"/>
    <property type="match status" value="1"/>
</dbReference>
<dbReference type="PANTHER" id="PTHR30346">
    <property type="entry name" value="TRANSCRIPTIONAL DUAL REGULATOR HCAR-RELATED"/>
    <property type="match status" value="1"/>
</dbReference>
<dbReference type="Gene3D" id="1.10.10.10">
    <property type="entry name" value="Winged helix-like DNA-binding domain superfamily/Winged helix DNA-binding domain"/>
    <property type="match status" value="1"/>
</dbReference>
<dbReference type="PROSITE" id="PS50931">
    <property type="entry name" value="HTH_LYSR"/>
    <property type="match status" value="1"/>
</dbReference>
<evidence type="ECO:0000256" key="2">
    <source>
        <dbReference type="ARBA" id="ARBA00023015"/>
    </source>
</evidence>
<dbReference type="Pfam" id="PF00126">
    <property type="entry name" value="HTH_1"/>
    <property type="match status" value="1"/>
</dbReference>